<feature type="compositionally biased region" description="Polar residues" evidence="1">
    <location>
        <begin position="55"/>
        <end position="67"/>
    </location>
</feature>
<comment type="caution">
    <text evidence="2">The sequence shown here is derived from an EMBL/GenBank/DDBJ whole genome shotgun (WGS) entry which is preliminary data.</text>
</comment>
<dbReference type="Proteomes" id="UP000479710">
    <property type="component" value="Unassembled WGS sequence"/>
</dbReference>
<protein>
    <submittedName>
        <fullName evidence="2">Uncharacterized protein</fullName>
    </submittedName>
</protein>
<organism evidence="2 3">
    <name type="scientific">Oryza meyeriana var. granulata</name>
    <dbReference type="NCBI Taxonomy" id="110450"/>
    <lineage>
        <taxon>Eukaryota</taxon>
        <taxon>Viridiplantae</taxon>
        <taxon>Streptophyta</taxon>
        <taxon>Embryophyta</taxon>
        <taxon>Tracheophyta</taxon>
        <taxon>Spermatophyta</taxon>
        <taxon>Magnoliopsida</taxon>
        <taxon>Liliopsida</taxon>
        <taxon>Poales</taxon>
        <taxon>Poaceae</taxon>
        <taxon>BOP clade</taxon>
        <taxon>Oryzoideae</taxon>
        <taxon>Oryzeae</taxon>
        <taxon>Oryzinae</taxon>
        <taxon>Oryza</taxon>
        <taxon>Oryza meyeriana</taxon>
    </lineage>
</organism>
<proteinExistence type="predicted"/>
<feature type="region of interest" description="Disordered" evidence="1">
    <location>
        <begin position="55"/>
        <end position="75"/>
    </location>
</feature>
<accession>A0A6G1EMJ7</accession>
<sequence>MNRRRKREPSEGPRIIAYEAGFSCDLTEYEICAFTSSRLLNLTWPQCRTCMRQQQQHWANPSPSNPNLGRPHHPAQLPVWPMAKLGLAGCPCPHRPWAFGSPTRPANRAGGLA</sequence>
<evidence type="ECO:0000313" key="3">
    <source>
        <dbReference type="Proteomes" id="UP000479710"/>
    </source>
</evidence>
<evidence type="ECO:0000256" key="1">
    <source>
        <dbReference type="SAM" id="MobiDB-lite"/>
    </source>
</evidence>
<keyword evidence="3" id="KW-1185">Reference proteome</keyword>
<dbReference type="AlphaFoldDB" id="A0A6G1EMJ7"/>
<reference evidence="2 3" key="1">
    <citation type="submission" date="2019-11" db="EMBL/GenBank/DDBJ databases">
        <title>Whole genome sequence of Oryza granulata.</title>
        <authorList>
            <person name="Li W."/>
        </authorList>
    </citation>
    <scope>NUCLEOTIDE SEQUENCE [LARGE SCALE GENOMIC DNA]</scope>
    <source>
        <strain evidence="3">cv. Menghai</strain>
        <tissue evidence="2">Leaf</tissue>
    </source>
</reference>
<dbReference type="EMBL" id="SPHZ02000003">
    <property type="protein sequence ID" value="KAF0925847.1"/>
    <property type="molecule type" value="Genomic_DNA"/>
</dbReference>
<evidence type="ECO:0000313" key="2">
    <source>
        <dbReference type="EMBL" id="KAF0925847.1"/>
    </source>
</evidence>
<name>A0A6G1EMJ7_9ORYZ</name>
<gene>
    <name evidence="2" type="ORF">E2562_018486</name>
</gene>